<organism evidence="1 2">
    <name type="scientific">Pseudocercospora fijiensis (strain CIRAD86)</name>
    <name type="common">Black leaf streak disease fungus</name>
    <name type="synonym">Mycosphaerella fijiensis</name>
    <dbReference type="NCBI Taxonomy" id="383855"/>
    <lineage>
        <taxon>Eukaryota</taxon>
        <taxon>Fungi</taxon>
        <taxon>Dikarya</taxon>
        <taxon>Ascomycota</taxon>
        <taxon>Pezizomycotina</taxon>
        <taxon>Dothideomycetes</taxon>
        <taxon>Dothideomycetidae</taxon>
        <taxon>Mycosphaerellales</taxon>
        <taxon>Mycosphaerellaceae</taxon>
        <taxon>Pseudocercospora</taxon>
    </lineage>
</organism>
<keyword evidence="2" id="KW-1185">Reference proteome</keyword>
<sequence length="90" mass="10333">MLMLSVLCCAGNASHYPWNIPNKTPCPAFHPYAIHLSYVKDNLTRMMQIESMLHNEVMLHLRQPYCHDADSWMLFLVGIWANAVMLILGC</sequence>
<dbReference type="RefSeq" id="XP_007925572.1">
    <property type="nucleotide sequence ID" value="XM_007927381.1"/>
</dbReference>
<dbReference type="HOGENOM" id="CLU_2441811_0_0_1"/>
<dbReference type="KEGG" id="pfj:MYCFIDRAFT_207482"/>
<reference evidence="1 2" key="1">
    <citation type="journal article" date="2012" name="PLoS Pathog.">
        <title>Diverse lifestyles and strategies of plant pathogenesis encoded in the genomes of eighteen Dothideomycetes fungi.</title>
        <authorList>
            <person name="Ohm R.A."/>
            <person name="Feau N."/>
            <person name="Henrissat B."/>
            <person name="Schoch C.L."/>
            <person name="Horwitz B.A."/>
            <person name="Barry K.W."/>
            <person name="Condon B.J."/>
            <person name="Copeland A.C."/>
            <person name="Dhillon B."/>
            <person name="Glaser F."/>
            <person name="Hesse C.N."/>
            <person name="Kosti I."/>
            <person name="LaButti K."/>
            <person name="Lindquist E.A."/>
            <person name="Lucas S."/>
            <person name="Salamov A.A."/>
            <person name="Bradshaw R.E."/>
            <person name="Ciuffetti L."/>
            <person name="Hamelin R.C."/>
            <person name="Kema G.H.J."/>
            <person name="Lawrence C."/>
            <person name="Scott J.A."/>
            <person name="Spatafora J.W."/>
            <person name="Turgeon B.G."/>
            <person name="de Wit P.J.G.M."/>
            <person name="Zhong S."/>
            <person name="Goodwin S.B."/>
            <person name="Grigoriev I.V."/>
        </authorList>
    </citation>
    <scope>NUCLEOTIDE SEQUENCE [LARGE SCALE GENOMIC DNA]</scope>
    <source>
        <strain evidence="1 2">CIRAD86</strain>
    </source>
</reference>
<dbReference type="Proteomes" id="UP000016932">
    <property type="component" value="Unassembled WGS sequence"/>
</dbReference>
<dbReference type="VEuPathDB" id="FungiDB:MYCFIDRAFT_207482"/>
<proteinExistence type="predicted"/>
<gene>
    <name evidence="1" type="ORF">MYCFIDRAFT_207482</name>
</gene>
<dbReference type="GeneID" id="19336598"/>
<protein>
    <submittedName>
        <fullName evidence="1">Uncharacterized protein</fullName>
    </submittedName>
</protein>
<evidence type="ECO:0000313" key="2">
    <source>
        <dbReference type="Proteomes" id="UP000016932"/>
    </source>
</evidence>
<name>M2Z5J2_PSEFD</name>
<evidence type="ECO:0000313" key="1">
    <source>
        <dbReference type="EMBL" id="EME85085.1"/>
    </source>
</evidence>
<dbReference type="EMBL" id="KB446557">
    <property type="protein sequence ID" value="EME85085.1"/>
    <property type="molecule type" value="Genomic_DNA"/>
</dbReference>
<dbReference type="AlphaFoldDB" id="M2Z5J2"/>
<accession>M2Z5J2</accession>